<accession>A0A8S5T1I6</accession>
<protein>
    <submittedName>
        <fullName evidence="1">Type I neck protein</fullName>
    </submittedName>
</protein>
<organism evidence="1">
    <name type="scientific">Myoviridae sp. ctp4Q36</name>
    <dbReference type="NCBI Taxonomy" id="2827708"/>
    <lineage>
        <taxon>Viruses</taxon>
        <taxon>Duplodnaviria</taxon>
        <taxon>Heunggongvirae</taxon>
        <taxon>Uroviricota</taxon>
        <taxon>Caudoviricetes</taxon>
    </lineage>
</organism>
<name>A0A8S5T1I6_9CAUD</name>
<reference evidence="1" key="1">
    <citation type="journal article" date="2021" name="Proc. Natl. Acad. Sci. U.S.A.">
        <title>A Catalog of Tens of Thousands of Viruses from Human Metagenomes Reveals Hidden Associations with Chronic Diseases.</title>
        <authorList>
            <person name="Tisza M.J."/>
            <person name="Buck C.B."/>
        </authorList>
    </citation>
    <scope>NUCLEOTIDE SEQUENCE</scope>
    <source>
        <strain evidence="1">Ctp4Q36</strain>
    </source>
</reference>
<sequence>MNDLNRRLEEVMESTKRAAALAVQIAGTETVVYAKHNAPWRDRTGNARRSIHQESGDNGMSTLIGIGMPYGKHLELSHGGKYRIIHPAVFSYGKVQMIKNLKGIL</sequence>
<dbReference type="EMBL" id="BK032725">
    <property type="protein sequence ID" value="DAF56976.1"/>
    <property type="molecule type" value="Genomic_DNA"/>
</dbReference>
<evidence type="ECO:0000313" key="1">
    <source>
        <dbReference type="EMBL" id="DAF56976.1"/>
    </source>
</evidence>
<proteinExistence type="predicted"/>